<dbReference type="SUPFAM" id="SSF52833">
    <property type="entry name" value="Thioredoxin-like"/>
    <property type="match status" value="1"/>
</dbReference>
<protein>
    <submittedName>
        <fullName evidence="6">Thiol-disulfide isomerase or thioredoxin</fullName>
    </submittedName>
</protein>
<dbReference type="GO" id="GO:0016853">
    <property type="term" value="F:isomerase activity"/>
    <property type="evidence" value="ECO:0007669"/>
    <property type="project" value="UniProtKB-KW"/>
</dbReference>
<evidence type="ECO:0000256" key="1">
    <source>
        <dbReference type="ARBA" id="ARBA00004196"/>
    </source>
</evidence>
<keyword evidence="2" id="KW-0201">Cytochrome c-type biogenesis</keyword>
<dbReference type="Proteomes" id="UP000192756">
    <property type="component" value="Unassembled WGS sequence"/>
</dbReference>
<dbReference type="GO" id="GO:0017004">
    <property type="term" value="P:cytochrome complex assembly"/>
    <property type="evidence" value="ECO:0007669"/>
    <property type="project" value="UniProtKB-KW"/>
</dbReference>
<gene>
    <name evidence="6" type="ORF">SAMN04488524_3947</name>
</gene>
<dbReference type="STRING" id="151894.SAMN04488524_3947"/>
<name>A0A1W2DKW5_9SPHI</name>
<evidence type="ECO:0000313" key="6">
    <source>
        <dbReference type="EMBL" id="SMC98071.1"/>
    </source>
</evidence>
<keyword evidence="6" id="KW-0413">Isomerase</keyword>
<evidence type="ECO:0000256" key="3">
    <source>
        <dbReference type="ARBA" id="ARBA00023157"/>
    </source>
</evidence>
<dbReference type="PANTHER" id="PTHR42852:SF6">
    <property type="entry name" value="THIOL:DISULFIDE INTERCHANGE PROTEIN DSBE"/>
    <property type="match status" value="1"/>
</dbReference>
<reference evidence="7" key="1">
    <citation type="submission" date="2017-04" db="EMBL/GenBank/DDBJ databases">
        <authorList>
            <person name="Varghese N."/>
            <person name="Submissions S."/>
        </authorList>
    </citation>
    <scope>NUCLEOTIDE SEQUENCE [LARGE SCALE GENOMIC DNA]</scope>
    <source>
        <strain evidence="7">DSM 12126</strain>
    </source>
</reference>
<evidence type="ECO:0000256" key="2">
    <source>
        <dbReference type="ARBA" id="ARBA00022748"/>
    </source>
</evidence>
<organism evidence="6 7">
    <name type="scientific">Pedobacter africanus</name>
    <dbReference type="NCBI Taxonomy" id="151894"/>
    <lineage>
        <taxon>Bacteria</taxon>
        <taxon>Pseudomonadati</taxon>
        <taxon>Bacteroidota</taxon>
        <taxon>Sphingobacteriia</taxon>
        <taxon>Sphingobacteriales</taxon>
        <taxon>Sphingobacteriaceae</taxon>
        <taxon>Pedobacter</taxon>
    </lineage>
</organism>
<evidence type="ECO:0000256" key="4">
    <source>
        <dbReference type="ARBA" id="ARBA00023284"/>
    </source>
</evidence>
<dbReference type="CDD" id="cd02966">
    <property type="entry name" value="TlpA_like_family"/>
    <property type="match status" value="1"/>
</dbReference>
<dbReference type="GO" id="GO:0030313">
    <property type="term" value="C:cell envelope"/>
    <property type="evidence" value="ECO:0007669"/>
    <property type="project" value="UniProtKB-SubCell"/>
</dbReference>
<feature type="domain" description="Thioredoxin" evidence="5">
    <location>
        <begin position="369"/>
        <end position="515"/>
    </location>
</feature>
<proteinExistence type="predicted"/>
<keyword evidence="7" id="KW-1185">Reference proteome</keyword>
<dbReference type="InterPro" id="IPR050553">
    <property type="entry name" value="Thioredoxin_ResA/DsbE_sf"/>
</dbReference>
<dbReference type="EMBL" id="FWXT01000003">
    <property type="protein sequence ID" value="SMC98071.1"/>
    <property type="molecule type" value="Genomic_DNA"/>
</dbReference>
<dbReference type="PROSITE" id="PS51352">
    <property type="entry name" value="THIOREDOXIN_2"/>
    <property type="match status" value="1"/>
</dbReference>
<dbReference type="Pfam" id="PF13905">
    <property type="entry name" value="Thioredoxin_8"/>
    <property type="match status" value="1"/>
</dbReference>
<dbReference type="AlphaFoldDB" id="A0A1W2DKW5"/>
<dbReference type="Gene3D" id="3.40.30.10">
    <property type="entry name" value="Glutaredoxin"/>
    <property type="match status" value="1"/>
</dbReference>
<comment type="subcellular location">
    <subcellularLocation>
        <location evidence="1">Cell envelope</location>
    </subcellularLocation>
</comment>
<keyword evidence="3" id="KW-1015">Disulfide bond</keyword>
<sequence>MRGVIHNHAVQAFPANSIFKVCMKMHTLTQKLYGMKLKLLLLPLLLLKLYANAQQTTIALSYNPNQPGFNKDAFHFVLNQKLYALCTGKIPTHKPINIQGIKSGEMNSTIVSYALKDTSLAIFEDLFGHEVILIPGDTMKVTIGQLEKPKDILLPWYYSLTYSGKNKYIYSILDSIALSTTDVKSDMINPKGKTVDEFIRIAETRFRSRENYLKDYSIRHHIPLHIREMVYNEVYAAYVRDLVFLQSTLKSDDNSADITAILNPKIDYNRLKSTQFSKVVTAAHVVYQYLLVMTSPFKSTDFFNKNRFNTTYNLIQKDFNDEMRDDLLSRHMKQYITYGDHRIISPEIVARFNSDCKNPKFVSYIDSLLKTKQEKANLNFIDVMNSQITDLKGKSQPLKDVIAKKPTLIDCWASWCRPCIDEFPFSKELEKSYGNKINLIYLSFDKSTAAWLSKAKELNLQSTYHMPDNFESDFATFFKLNTIPRYILVDANGNLLNTDAPRPSDPRLKEIFDSL</sequence>
<dbReference type="InterPro" id="IPR012336">
    <property type="entry name" value="Thioredoxin-like_fold"/>
</dbReference>
<evidence type="ECO:0000259" key="5">
    <source>
        <dbReference type="PROSITE" id="PS51352"/>
    </source>
</evidence>
<evidence type="ECO:0000313" key="7">
    <source>
        <dbReference type="Proteomes" id="UP000192756"/>
    </source>
</evidence>
<accession>A0A1W2DKW5</accession>
<dbReference type="InterPro" id="IPR013766">
    <property type="entry name" value="Thioredoxin_domain"/>
</dbReference>
<dbReference type="InterPro" id="IPR036249">
    <property type="entry name" value="Thioredoxin-like_sf"/>
</dbReference>
<dbReference type="PANTHER" id="PTHR42852">
    <property type="entry name" value="THIOL:DISULFIDE INTERCHANGE PROTEIN DSBE"/>
    <property type="match status" value="1"/>
</dbReference>
<keyword evidence="4" id="KW-0676">Redox-active center</keyword>